<feature type="region of interest" description="Disordered" evidence="2">
    <location>
        <begin position="274"/>
        <end position="294"/>
    </location>
</feature>
<sequence>MEVDTPTPPTMLYDAEEKAGSTPHALEGVFAIQDFLNQTKDTNAAELLSREAVKQAASASKKIKTGSSNSNATPLVPVAVGARSSKHTILLHEKYQALGIPQPLFTYQGGSDSGWTVSVSFPGLDGADELQGLTEEQRFNSKQEAKEALSKKALSVLEELENTGRVKKATKSKKKSKSGSSGENAQQQQQAKEEKEPGPNYVGQLLEFQRSTSAPQPTYTDYQSGTRFACLLTIDGQPTPFGSLTTLFPSKKSARQDAARHAVTHFQAQGVWPQDATPVGGIKKAKKTPPPLSDLITCDASQSPGKGTTSNAQKVASQAQQLALPTPEWRYTPHESDKDFHTVSCFFKNGGPHSGPIGTVRNVFGKKKAKEECARLTLEYLVEVRERRLEYGLVLGFFSSWIIRVWHGIVYMWHFG</sequence>
<feature type="compositionally biased region" description="Low complexity" evidence="2">
    <location>
        <begin position="178"/>
        <end position="190"/>
    </location>
</feature>
<evidence type="ECO:0000313" key="4">
    <source>
        <dbReference type="EMBL" id="KAF1831590.1"/>
    </source>
</evidence>
<dbReference type="PROSITE" id="PS50137">
    <property type="entry name" value="DS_RBD"/>
    <property type="match status" value="1"/>
</dbReference>
<accession>A0A6A5K5G2</accession>
<dbReference type="SUPFAM" id="SSF54768">
    <property type="entry name" value="dsRNA-binding domain-like"/>
    <property type="match status" value="2"/>
</dbReference>
<dbReference type="CDD" id="cd00048">
    <property type="entry name" value="DSRM_SF"/>
    <property type="match status" value="1"/>
</dbReference>
<dbReference type="Proteomes" id="UP000800040">
    <property type="component" value="Unassembled WGS sequence"/>
</dbReference>
<evidence type="ECO:0000256" key="1">
    <source>
        <dbReference type="PROSITE-ProRule" id="PRU00266"/>
    </source>
</evidence>
<dbReference type="AlphaFoldDB" id="A0A6A5K5G2"/>
<dbReference type="InterPro" id="IPR014720">
    <property type="entry name" value="dsRBD_dom"/>
</dbReference>
<keyword evidence="1" id="KW-0694">RNA-binding</keyword>
<name>A0A6A5K5G2_9PLEO</name>
<evidence type="ECO:0000256" key="2">
    <source>
        <dbReference type="SAM" id="MobiDB-lite"/>
    </source>
</evidence>
<keyword evidence="5" id="KW-1185">Reference proteome</keyword>
<feature type="compositionally biased region" description="Basic residues" evidence="2">
    <location>
        <begin position="165"/>
        <end position="177"/>
    </location>
</feature>
<dbReference type="SMART" id="SM00358">
    <property type="entry name" value="DSRM"/>
    <property type="match status" value="1"/>
</dbReference>
<feature type="domain" description="DRBM" evidence="3">
    <location>
        <begin position="200"/>
        <end position="268"/>
    </location>
</feature>
<organism evidence="4 5">
    <name type="scientific">Decorospora gaudefroyi</name>
    <dbReference type="NCBI Taxonomy" id="184978"/>
    <lineage>
        <taxon>Eukaryota</taxon>
        <taxon>Fungi</taxon>
        <taxon>Dikarya</taxon>
        <taxon>Ascomycota</taxon>
        <taxon>Pezizomycotina</taxon>
        <taxon>Dothideomycetes</taxon>
        <taxon>Pleosporomycetidae</taxon>
        <taxon>Pleosporales</taxon>
        <taxon>Pleosporineae</taxon>
        <taxon>Pleosporaceae</taxon>
        <taxon>Decorospora</taxon>
    </lineage>
</organism>
<dbReference type="OrthoDB" id="5222339at2759"/>
<feature type="region of interest" description="Disordered" evidence="2">
    <location>
        <begin position="165"/>
        <end position="199"/>
    </location>
</feature>
<evidence type="ECO:0000313" key="5">
    <source>
        <dbReference type="Proteomes" id="UP000800040"/>
    </source>
</evidence>
<dbReference type="GO" id="GO:0003723">
    <property type="term" value="F:RNA binding"/>
    <property type="evidence" value="ECO:0007669"/>
    <property type="project" value="UniProtKB-UniRule"/>
</dbReference>
<dbReference type="EMBL" id="ML975359">
    <property type="protein sequence ID" value="KAF1831590.1"/>
    <property type="molecule type" value="Genomic_DNA"/>
</dbReference>
<gene>
    <name evidence="4" type="ORF">BDW02DRAFT_43748</name>
</gene>
<evidence type="ECO:0000259" key="3">
    <source>
        <dbReference type="PROSITE" id="PS50137"/>
    </source>
</evidence>
<dbReference type="Gene3D" id="3.30.160.20">
    <property type="match status" value="1"/>
</dbReference>
<proteinExistence type="predicted"/>
<reference evidence="4" key="1">
    <citation type="submission" date="2020-01" db="EMBL/GenBank/DDBJ databases">
        <authorList>
            <consortium name="DOE Joint Genome Institute"/>
            <person name="Haridas S."/>
            <person name="Albert R."/>
            <person name="Binder M."/>
            <person name="Bloem J."/>
            <person name="Labutti K."/>
            <person name="Salamov A."/>
            <person name="Andreopoulos B."/>
            <person name="Baker S.E."/>
            <person name="Barry K."/>
            <person name="Bills G."/>
            <person name="Bluhm B.H."/>
            <person name="Cannon C."/>
            <person name="Castanera R."/>
            <person name="Culley D.E."/>
            <person name="Daum C."/>
            <person name="Ezra D."/>
            <person name="Gonzalez J.B."/>
            <person name="Henrissat B."/>
            <person name="Kuo A."/>
            <person name="Liang C."/>
            <person name="Lipzen A."/>
            <person name="Lutzoni F."/>
            <person name="Magnuson J."/>
            <person name="Mondo S."/>
            <person name="Nolan M."/>
            <person name="Ohm R."/>
            <person name="Pangilinan J."/>
            <person name="Park H.-J."/>
            <person name="Ramirez L."/>
            <person name="Alfaro M."/>
            <person name="Sun H."/>
            <person name="Tritt A."/>
            <person name="Yoshinaga Y."/>
            <person name="Zwiers L.-H."/>
            <person name="Turgeon B.G."/>
            <person name="Goodwin S.B."/>
            <person name="Spatafora J.W."/>
            <person name="Crous P.W."/>
            <person name="Grigoriev I.V."/>
        </authorList>
    </citation>
    <scope>NUCLEOTIDE SEQUENCE</scope>
    <source>
        <strain evidence="4">P77</strain>
    </source>
</reference>
<protein>
    <recommendedName>
        <fullName evidence="3">DRBM domain-containing protein</fullName>
    </recommendedName>
</protein>